<comment type="subcellular location">
    <subcellularLocation>
        <location evidence="2">Nucleus</location>
    </subcellularLocation>
</comment>
<evidence type="ECO:0000256" key="5">
    <source>
        <dbReference type="ARBA" id="ARBA00022723"/>
    </source>
</evidence>
<dbReference type="Proteomes" id="UP001165121">
    <property type="component" value="Unassembled WGS sequence"/>
</dbReference>
<dbReference type="GO" id="GO:0046872">
    <property type="term" value="F:metal ion binding"/>
    <property type="evidence" value="ECO:0007669"/>
    <property type="project" value="UniProtKB-KW"/>
</dbReference>
<organism evidence="9 10">
    <name type="scientific">Phytophthora fragariaefolia</name>
    <dbReference type="NCBI Taxonomy" id="1490495"/>
    <lineage>
        <taxon>Eukaryota</taxon>
        <taxon>Sar</taxon>
        <taxon>Stramenopiles</taxon>
        <taxon>Oomycota</taxon>
        <taxon>Peronosporomycetes</taxon>
        <taxon>Peronosporales</taxon>
        <taxon>Peronosporaceae</taxon>
        <taxon>Phytophthora</taxon>
    </lineage>
</organism>
<accession>A0A9W6Y2B9</accession>
<dbReference type="InterPro" id="IPR027806">
    <property type="entry name" value="HARBI1_dom"/>
</dbReference>
<dbReference type="OrthoDB" id="89014at2759"/>
<dbReference type="AlphaFoldDB" id="A0A9W6Y2B9"/>
<dbReference type="PANTHER" id="PTHR22930">
    <property type="match status" value="1"/>
</dbReference>
<dbReference type="GO" id="GO:0004518">
    <property type="term" value="F:nuclease activity"/>
    <property type="evidence" value="ECO:0007669"/>
    <property type="project" value="UniProtKB-KW"/>
</dbReference>
<name>A0A9W6Y2B9_9STRA</name>
<keyword evidence="5" id="KW-0479">Metal-binding</keyword>
<evidence type="ECO:0000256" key="6">
    <source>
        <dbReference type="ARBA" id="ARBA00022801"/>
    </source>
</evidence>
<reference evidence="9" key="1">
    <citation type="submission" date="2023-04" db="EMBL/GenBank/DDBJ databases">
        <title>Phytophthora fragariaefolia NBRC 109709.</title>
        <authorList>
            <person name="Ichikawa N."/>
            <person name="Sato H."/>
            <person name="Tonouchi N."/>
        </authorList>
    </citation>
    <scope>NUCLEOTIDE SEQUENCE</scope>
    <source>
        <strain evidence="9">NBRC 109709</strain>
    </source>
</reference>
<comment type="cofactor">
    <cofactor evidence="1">
        <name>a divalent metal cation</name>
        <dbReference type="ChEBI" id="CHEBI:60240"/>
    </cofactor>
</comment>
<evidence type="ECO:0000313" key="9">
    <source>
        <dbReference type="EMBL" id="GMF50963.1"/>
    </source>
</evidence>
<dbReference type="EMBL" id="BSXT01002795">
    <property type="protein sequence ID" value="GMF50963.1"/>
    <property type="molecule type" value="Genomic_DNA"/>
</dbReference>
<evidence type="ECO:0000313" key="10">
    <source>
        <dbReference type="Proteomes" id="UP001165121"/>
    </source>
</evidence>
<keyword evidence="10" id="KW-1185">Reference proteome</keyword>
<comment type="caution">
    <text evidence="9">The sequence shown here is derived from an EMBL/GenBank/DDBJ whole genome shotgun (WGS) entry which is preliminary data.</text>
</comment>
<gene>
    <name evidence="9" type="ORF">Pfra01_002046700</name>
</gene>
<feature type="domain" description="DDE Tnp4" evidence="8">
    <location>
        <begin position="109"/>
        <end position="266"/>
    </location>
</feature>
<keyword evidence="4" id="KW-0540">Nuclease</keyword>
<dbReference type="PANTHER" id="PTHR22930:SF281">
    <property type="entry name" value="NUCLEASE"/>
    <property type="match status" value="1"/>
</dbReference>
<evidence type="ECO:0000256" key="7">
    <source>
        <dbReference type="ARBA" id="ARBA00023242"/>
    </source>
</evidence>
<evidence type="ECO:0000256" key="4">
    <source>
        <dbReference type="ARBA" id="ARBA00022722"/>
    </source>
</evidence>
<protein>
    <submittedName>
        <fullName evidence="9">Unnamed protein product</fullName>
    </submittedName>
</protein>
<keyword evidence="6" id="KW-0378">Hydrolase</keyword>
<sequence length="323" mass="36692">MGDDDEDDLRLLQALAVLLQTNDTRLHSDENTLPPGSACCYTGLAWTCRYLSRPGDQVSLAYSTVHRYRRVGFYAIIQALADNISIPSTVPTQFIESFPCFDQALAATDGVHVPIIVAAKDAERFRNRKGWTSTNVIIASDWQLKVVFIYPGVEGSAHDSMVLAHSKLLQQLPQRMYVLADAGYALHSQVLTPHRGVRYHLKEFAEGTGRPRTEKELFNLRHAKSRNVVERLNGCRKRRFRILRVPIERAFVVAKAIIFACACLHNFIRCHATEDMAEDLQGDDSNDSEEEDPARESALPFAFQTPRNWRDWMTDAMWTEYDC</sequence>
<evidence type="ECO:0000256" key="2">
    <source>
        <dbReference type="ARBA" id="ARBA00004123"/>
    </source>
</evidence>
<dbReference type="InterPro" id="IPR045249">
    <property type="entry name" value="HARBI1-like"/>
</dbReference>
<comment type="similarity">
    <text evidence="3">Belongs to the HARBI1 family.</text>
</comment>
<proteinExistence type="inferred from homology"/>
<dbReference type="Pfam" id="PF13359">
    <property type="entry name" value="DDE_Tnp_4"/>
    <property type="match status" value="1"/>
</dbReference>
<dbReference type="GO" id="GO:0005634">
    <property type="term" value="C:nucleus"/>
    <property type="evidence" value="ECO:0007669"/>
    <property type="project" value="UniProtKB-SubCell"/>
</dbReference>
<evidence type="ECO:0000256" key="3">
    <source>
        <dbReference type="ARBA" id="ARBA00006958"/>
    </source>
</evidence>
<evidence type="ECO:0000256" key="1">
    <source>
        <dbReference type="ARBA" id="ARBA00001968"/>
    </source>
</evidence>
<dbReference type="GO" id="GO:0016787">
    <property type="term" value="F:hydrolase activity"/>
    <property type="evidence" value="ECO:0007669"/>
    <property type="project" value="UniProtKB-KW"/>
</dbReference>
<evidence type="ECO:0000259" key="8">
    <source>
        <dbReference type="Pfam" id="PF13359"/>
    </source>
</evidence>
<keyword evidence="7" id="KW-0539">Nucleus</keyword>